<evidence type="ECO:0000313" key="1">
    <source>
        <dbReference type="EMBL" id="KKR51211.1"/>
    </source>
</evidence>
<name>A0A0G0RMW3_9BACT</name>
<gene>
    <name evidence="1" type="ORF">UT84_C0002G0072</name>
</gene>
<accession>A0A0G0RMW3</accession>
<dbReference type="AlphaFoldDB" id="A0A0G0RMW3"/>
<proteinExistence type="predicted"/>
<protein>
    <submittedName>
        <fullName evidence="1">Uncharacterized protein</fullName>
    </submittedName>
</protein>
<evidence type="ECO:0000313" key="2">
    <source>
        <dbReference type="Proteomes" id="UP000034531"/>
    </source>
</evidence>
<sequence>MMESEPSAFLSEVAKRWEKHAGDIVPTTKLAEAVVARQELLASQNGGKEVSEITALVSILAERGMNPDQITHTINDCTSIIHPTSLLLAD</sequence>
<organism evidence="1 2">
    <name type="scientific">Candidatus Curtissbacteria bacterium GW2011_GWA1_40_16</name>
    <dbReference type="NCBI Taxonomy" id="1618405"/>
    <lineage>
        <taxon>Bacteria</taxon>
        <taxon>Candidatus Curtissiibacteriota</taxon>
    </lineage>
</organism>
<dbReference type="Proteomes" id="UP000034531">
    <property type="component" value="Unassembled WGS sequence"/>
</dbReference>
<comment type="caution">
    <text evidence="1">The sequence shown here is derived from an EMBL/GenBank/DDBJ whole genome shotgun (WGS) entry which is preliminary data.</text>
</comment>
<reference evidence="1 2" key="1">
    <citation type="journal article" date="2015" name="Nature">
        <title>rRNA introns, odd ribosomes, and small enigmatic genomes across a large radiation of phyla.</title>
        <authorList>
            <person name="Brown C.T."/>
            <person name="Hug L.A."/>
            <person name="Thomas B.C."/>
            <person name="Sharon I."/>
            <person name="Castelle C.J."/>
            <person name="Singh A."/>
            <person name="Wilkins M.J."/>
            <person name="Williams K.H."/>
            <person name="Banfield J.F."/>
        </authorList>
    </citation>
    <scope>NUCLEOTIDE SEQUENCE [LARGE SCALE GENOMIC DNA]</scope>
</reference>
<dbReference type="EMBL" id="LBYI01000002">
    <property type="protein sequence ID" value="KKR51211.1"/>
    <property type="molecule type" value="Genomic_DNA"/>
</dbReference>